<sequence length="283" mass="29450">MAMPSRPDSASPPWLDARRHAMLQAMGADPWWLGPPTHAPATERIPANAVLRGPEGMPAAAAEPAMAAPPAPSRPTVPASAPHGVSPAPARSARPPLARAAAAPQTRPPATAHAAGPPGATVLTPAAPLFPPEAGQAAHASCNCLLVVDDLRPLGPEHDAALTLLHNMVRAMGLAHSPGLWCSWAQRPAGEPQPQGHQDWSLQAWLAQQRPAVILALGLSSAQHLLGQSLPLGALRKTRHQFGGTALVVSYSPAYLLRAAHAKRDAWRDLQGAMQLLQAQAPG</sequence>
<dbReference type="EMBL" id="NSJB01000004">
    <property type="protein sequence ID" value="PAT37122.1"/>
    <property type="molecule type" value="Genomic_DNA"/>
</dbReference>
<proteinExistence type="predicted"/>
<accession>A0A2A2AHC8</accession>
<feature type="compositionally biased region" description="Low complexity" evidence="1">
    <location>
        <begin position="57"/>
        <end position="66"/>
    </location>
</feature>
<dbReference type="Gene3D" id="3.40.470.10">
    <property type="entry name" value="Uracil-DNA glycosylase-like domain"/>
    <property type="match status" value="1"/>
</dbReference>
<dbReference type="InterPro" id="IPR005122">
    <property type="entry name" value="Uracil-DNA_glycosylase-like"/>
</dbReference>
<gene>
    <name evidence="3" type="ORF">CK625_08185</name>
</gene>
<evidence type="ECO:0000256" key="1">
    <source>
        <dbReference type="SAM" id="MobiDB-lite"/>
    </source>
</evidence>
<dbReference type="AlphaFoldDB" id="A0A2A2AHC8"/>
<dbReference type="InterPro" id="IPR036895">
    <property type="entry name" value="Uracil-DNA_glycosylase-like_sf"/>
</dbReference>
<evidence type="ECO:0000313" key="4">
    <source>
        <dbReference type="Proteomes" id="UP000218054"/>
    </source>
</evidence>
<feature type="compositionally biased region" description="Low complexity" evidence="1">
    <location>
        <begin position="87"/>
        <end position="121"/>
    </location>
</feature>
<dbReference type="Proteomes" id="UP000218054">
    <property type="component" value="Unassembled WGS sequence"/>
</dbReference>
<organism evidence="3 4">
    <name type="scientific">Vandammella animalimorsus</name>
    <dbReference type="NCBI Taxonomy" id="2029117"/>
    <lineage>
        <taxon>Bacteria</taxon>
        <taxon>Pseudomonadati</taxon>
        <taxon>Pseudomonadota</taxon>
        <taxon>Betaproteobacteria</taxon>
        <taxon>Burkholderiales</taxon>
        <taxon>Comamonadaceae</taxon>
        <taxon>Vandammella</taxon>
    </lineage>
</organism>
<name>A0A2A2AHC8_9BURK</name>
<feature type="region of interest" description="Disordered" evidence="1">
    <location>
        <begin position="57"/>
        <end position="127"/>
    </location>
</feature>
<protein>
    <recommendedName>
        <fullName evidence="2">Uracil-DNA glycosylase-like domain-containing protein</fullName>
    </recommendedName>
</protein>
<keyword evidence="4" id="KW-1185">Reference proteome</keyword>
<dbReference type="SUPFAM" id="SSF52141">
    <property type="entry name" value="Uracil-DNA glycosylase-like"/>
    <property type="match status" value="1"/>
</dbReference>
<dbReference type="Pfam" id="PF03167">
    <property type="entry name" value="UDG"/>
    <property type="match status" value="1"/>
</dbReference>
<comment type="caution">
    <text evidence="3">The sequence shown here is derived from an EMBL/GenBank/DDBJ whole genome shotgun (WGS) entry which is preliminary data.</text>
</comment>
<reference evidence="3 4" key="1">
    <citation type="submission" date="2017-08" db="EMBL/GenBank/DDBJ databases">
        <title>WGS of Clinical strains of the CDC Group NO-1 linked to zoonotic infections in humans.</title>
        <authorList>
            <person name="Bernier A.-M."/>
            <person name="Bernard K."/>
        </authorList>
    </citation>
    <scope>NUCLEOTIDE SEQUENCE [LARGE SCALE GENOMIC DNA]</scope>
    <source>
        <strain evidence="3 4">NML00-0135</strain>
    </source>
</reference>
<evidence type="ECO:0000313" key="3">
    <source>
        <dbReference type="EMBL" id="PAT37122.1"/>
    </source>
</evidence>
<feature type="domain" description="Uracil-DNA glycosylase-like" evidence="2">
    <location>
        <begin position="164"/>
        <end position="271"/>
    </location>
</feature>
<evidence type="ECO:0000259" key="2">
    <source>
        <dbReference type="Pfam" id="PF03167"/>
    </source>
</evidence>